<protein>
    <submittedName>
        <fullName evidence="1">Uncharacterized protein</fullName>
    </submittedName>
</protein>
<sequence length="71" mass="8519">MYDAHNRTIVLVPFSYRPLLQLETWHSVSHYLMKLEKLLWPFKHRYRSTPHNNHQLSCGLSPPACRLVYKV</sequence>
<reference evidence="1" key="1">
    <citation type="submission" date="2023-03" db="EMBL/GenBank/DDBJ databases">
        <authorList>
            <person name="Steffen K."/>
            <person name="Cardenas P."/>
        </authorList>
    </citation>
    <scope>NUCLEOTIDE SEQUENCE</scope>
</reference>
<evidence type="ECO:0000313" key="1">
    <source>
        <dbReference type="EMBL" id="CAI8044457.1"/>
    </source>
</evidence>
<dbReference type="EMBL" id="CASHTH010003395">
    <property type="protein sequence ID" value="CAI8044457.1"/>
    <property type="molecule type" value="Genomic_DNA"/>
</dbReference>
<name>A0AA35XBA3_GEOBA</name>
<keyword evidence="2" id="KW-1185">Reference proteome</keyword>
<dbReference type="Proteomes" id="UP001174909">
    <property type="component" value="Unassembled WGS sequence"/>
</dbReference>
<gene>
    <name evidence="1" type="ORF">GBAR_LOCUS24660</name>
</gene>
<proteinExistence type="predicted"/>
<accession>A0AA35XBA3</accession>
<dbReference type="AlphaFoldDB" id="A0AA35XBA3"/>
<comment type="caution">
    <text evidence="1">The sequence shown here is derived from an EMBL/GenBank/DDBJ whole genome shotgun (WGS) entry which is preliminary data.</text>
</comment>
<organism evidence="1 2">
    <name type="scientific">Geodia barretti</name>
    <name type="common">Barrett's horny sponge</name>
    <dbReference type="NCBI Taxonomy" id="519541"/>
    <lineage>
        <taxon>Eukaryota</taxon>
        <taxon>Metazoa</taxon>
        <taxon>Porifera</taxon>
        <taxon>Demospongiae</taxon>
        <taxon>Heteroscleromorpha</taxon>
        <taxon>Tetractinellida</taxon>
        <taxon>Astrophorina</taxon>
        <taxon>Geodiidae</taxon>
        <taxon>Geodia</taxon>
    </lineage>
</organism>
<evidence type="ECO:0000313" key="2">
    <source>
        <dbReference type="Proteomes" id="UP001174909"/>
    </source>
</evidence>